<comment type="pathway">
    <text evidence="5">Nitrogen metabolism; (S)-allantoin degradation.</text>
</comment>
<comment type="cofactor">
    <cofactor evidence="5">
        <name>Ni(2+)</name>
        <dbReference type="ChEBI" id="CHEBI:49786"/>
    </cofactor>
</comment>
<dbReference type="GO" id="GO:0004848">
    <property type="term" value="F:ureidoglycolate hydrolase activity"/>
    <property type="evidence" value="ECO:0007669"/>
    <property type="project" value="InterPro"/>
</dbReference>
<comment type="caution">
    <text evidence="6">The sequence shown here is derived from an EMBL/GenBank/DDBJ whole genome shotgun (WGS) entry which is preliminary data.</text>
</comment>
<proteinExistence type="inferred from homology"/>
<evidence type="ECO:0000256" key="3">
    <source>
        <dbReference type="ARBA" id="ARBA00023239"/>
    </source>
</evidence>
<keyword evidence="7" id="KW-1185">Reference proteome</keyword>
<evidence type="ECO:0000313" key="6">
    <source>
        <dbReference type="EMBL" id="MXN67463.1"/>
    </source>
</evidence>
<dbReference type="InterPro" id="IPR007247">
    <property type="entry name" value="Ureidogly_lyase"/>
</dbReference>
<dbReference type="InterPro" id="IPR023525">
    <property type="entry name" value="Ureidogly_lyase_bac"/>
</dbReference>
<dbReference type="InterPro" id="IPR024060">
    <property type="entry name" value="Ureidoglycolate_lyase_dom_sf"/>
</dbReference>
<dbReference type="GO" id="GO:0006145">
    <property type="term" value="P:purine nucleobase catabolic process"/>
    <property type="evidence" value="ECO:0007669"/>
    <property type="project" value="UniProtKB-UniRule"/>
</dbReference>
<comment type="catalytic activity">
    <reaction evidence="4 5">
        <text>(S)-ureidoglycolate = urea + glyoxylate</text>
        <dbReference type="Rhea" id="RHEA:11304"/>
        <dbReference type="ChEBI" id="CHEBI:16199"/>
        <dbReference type="ChEBI" id="CHEBI:36655"/>
        <dbReference type="ChEBI" id="CHEBI:57296"/>
        <dbReference type="EC" id="4.3.2.3"/>
    </reaction>
</comment>
<dbReference type="NCBIfam" id="NF009932">
    <property type="entry name" value="PRK13395.1"/>
    <property type="match status" value="1"/>
</dbReference>
<dbReference type="PANTHER" id="PTHR21221:SF1">
    <property type="entry name" value="UREIDOGLYCOLATE LYASE"/>
    <property type="match status" value="1"/>
</dbReference>
<keyword evidence="2 5" id="KW-0659">Purine metabolism</keyword>
<dbReference type="AlphaFoldDB" id="A0A7X3LYK1"/>
<name>A0A7X3LYK1_9HYPH</name>
<dbReference type="PIRSF" id="PIRSF017306">
    <property type="entry name" value="Ureidogly_hydro"/>
    <property type="match status" value="1"/>
</dbReference>
<dbReference type="HAMAP" id="MF_00616">
    <property type="entry name" value="Ureidogly_lyase"/>
    <property type="match status" value="1"/>
</dbReference>
<sequence>MRTVKVERLTKAEFAPFGDVIEKEGVENFKINDGRCTRYHDLAHVEIAGPQPRALVNIFESTPVSFPYELRMVERHPFGSQAFVPLSDRPFLVIVCEDEGAVPVRPRAFVTAPGQGINFFRNTWHGVLTPLEAVSDFVVVDRGGEGNNLEEYFFDEPYCVVEG</sequence>
<dbReference type="SUPFAM" id="SSF51182">
    <property type="entry name" value="RmlC-like cupins"/>
    <property type="match status" value="1"/>
</dbReference>
<dbReference type="RefSeq" id="WP_312846875.1">
    <property type="nucleotide sequence ID" value="NZ_WUMV01000010.1"/>
</dbReference>
<evidence type="ECO:0000256" key="2">
    <source>
        <dbReference type="ARBA" id="ARBA00022631"/>
    </source>
</evidence>
<gene>
    <name evidence="5" type="primary">allA</name>
    <name evidence="6" type="ORF">GR183_21360</name>
</gene>
<dbReference type="Proteomes" id="UP000433101">
    <property type="component" value="Unassembled WGS sequence"/>
</dbReference>
<keyword evidence="3 5" id="KW-0456">Lyase</keyword>
<protein>
    <recommendedName>
        <fullName evidence="5">Ureidoglycolate lyase</fullName>
        <ecNumber evidence="5">4.3.2.3</ecNumber>
    </recommendedName>
    <alternativeName>
        <fullName evidence="5">Ureidoglycolatase</fullName>
    </alternativeName>
</protein>
<evidence type="ECO:0000256" key="1">
    <source>
        <dbReference type="ARBA" id="ARBA00011738"/>
    </source>
</evidence>
<dbReference type="GO" id="GO:0050385">
    <property type="term" value="F:ureidoglycolate lyase activity"/>
    <property type="evidence" value="ECO:0007669"/>
    <property type="project" value="UniProtKB-UniRule"/>
</dbReference>
<dbReference type="UniPathway" id="UPA00395"/>
<dbReference type="EMBL" id="WUMV01000010">
    <property type="protein sequence ID" value="MXN67463.1"/>
    <property type="molecule type" value="Genomic_DNA"/>
</dbReference>
<evidence type="ECO:0000256" key="4">
    <source>
        <dbReference type="ARBA" id="ARBA00047684"/>
    </source>
</evidence>
<dbReference type="InterPro" id="IPR047233">
    <property type="entry name" value="UAH_cupin"/>
</dbReference>
<dbReference type="Pfam" id="PF04115">
    <property type="entry name" value="Ureidogly_lyase"/>
    <property type="match status" value="1"/>
</dbReference>
<evidence type="ECO:0000313" key="7">
    <source>
        <dbReference type="Proteomes" id="UP000433101"/>
    </source>
</evidence>
<comment type="function">
    <text evidence="5">Catalyzes the catabolism of the allantoin degradation intermediate (S)-ureidoglycolate, generating urea and glyoxylate. Involved in the utilization of allantoin as nitrogen source.</text>
</comment>
<dbReference type="Gene3D" id="2.60.120.480">
    <property type="entry name" value="Ureidoglycolate hydrolase"/>
    <property type="match status" value="1"/>
</dbReference>
<dbReference type="CDD" id="cd20298">
    <property type="entry name" value="cupin_UAH"/>
    <property type="match status" value="1"/>
</dbReference>
<evidence type="ECO:0000256" key="5">
    <source>
        <dbReference type="HAMAP-Rule" id="MF_00616"/>
    </source>
</evidence>
<organism evidence="6 7">
    <name type="scientific">Stappia sediminis</name>
    <dbReference type="NCBI Taxonomy" id="2692190"/>
    <lineage>
        <taxon>Bacteria</taxon>
        <taxon>Pseudomonadati</taxon>
        <taxon>Pseudomonadota</taxon>
        <taxon>Alphaproteobacteria</taxon>
        <taxon>Hyphomicrobiales</taxon>
        <taxon>Stappiaceae</taxon>
        <taxon>Stappia</taxon>
    </lineage>
</organism>
<dbReference type="InterPro" id="IPR011051">
    <property type="entry name" value="RmlC_Cupin_sf"/>
</dbReference>
<dbReference type="GO" id="GO:0000256">
    <property type="term" value="P:allantoin catabolic process"/>
    <property type="evidence" value="ECO:0007669"/>
    <property type="project" value="UniProtKB-UniRule"/>
</dbReference>
<comment type="similarity">
    <text evidence="5">Belongs to the ureidoglycolate lyase family.</text>
</comment>
<dbReference type="PANTHER" id="PTHR21221">
    <property type="entry name" value="UREIDOGLYCOLATE HYDROLASE"/>
    <property type="match status" value="1"/>
</dbReference>
<dbReference type="EC" id="4.3.2.3" evidence="5"/>
<accession>A0A7X3LYK1</accession>
<comment type="subunit">
    <text evidence="1 5">Homodimer.</text>
</comment>
<reference evidence="6 7" key="1">
    <citation type="submission" date="2019-12" db="EMBL/GenBank/DDBJ databases">
        <authorList>
            <person name="Li M."/>
        </authorList>
    </citation>
    <scope>NUCLEOTIDE SEQUENCE [LARGE SCALE GENOMIC DNA]</scope>
    <source>
        <strain evidence="6 7">GBMRC 2046</strain>
    </source>
</reference>